<dbReference type="Proteomes" id="UP001295684">
    <property type="component" value="Unassembled WGS sequence"/>
</dbReference>
<dbReference type="EMBL" id="CAMPGE010004993">
    <property type="protein sequence ID" value="CAI2363843.1"/>
    <property type="molecule type" value="Genomic_DNA"/>
</dbReference>
<feature type="transmembrane region" description="Helical" evidence="5">
    <location>
        <begin position="136"/>
        <end position="156"/>
    </location>
</feature>
<keyword evidence="3 5" id="KW-1133">Transmembrane helix</keyword>
<dbReference type="InterPro" id="IPR036259">
    <property type="entry name" value="MFS_trans_sf"/>
</dbReference>
<feature type="transmembrane region" description="Helical" evidence="5">
    <location>
        <begin position="168"/>
        <end position="185"/>
    </location>
</feature>
<dbReference type="GO" id="GO:0016020">
    <property type="term" value="C:membrane"/>
    <property type="evidence" value="ECO:0007669"/>
    <property type="project" value="UniProtKB-SubCell"/>
</dbReference>
<feature type="transmembrane region" description="Helical" evidence="5">
    <location>
        <begin position="191"/>
        <end position="211"/>
    </location>
</feature>
<evidence type="ECO:0000256" key="2">
    <source>
        <dbReference type="ARBA" id="ARBA00022692"/>
    </source>
</evidence>
<feature type="transmembrane region" description="Helical" evidence="5">
    <location>
        <begin position="437"/>
        <end position="454"/>
    </location>
</feature>
<dbReference type="AlphaFoldDB" id="A0AAD1U8D6"/>
<comment type="caution">
    <text evidence="6">The sequence shown here is derived from an EMBL/GenBank/DDBJ whole genome shotgun (WGS) entry which is preliminary data.</text>
</comment>
<accession>A0AAD1U8D6</accession>
<proteinExistence type="predicted"/>
<feature type="transmembrane region" description="Helical" evidence="5">
    <location>
        <begin position="223"/>
        <end position="245"/>
    </location>
</feature>
<dbReference type="InterPro" id="IPR011701">
    <property type="entry name" value="MFS"/>
</dbReference>
<feature type="transmembrane region" description="Helical" evidence="5">
    <location>
        <begin position="460"/>
        <end position="483"/>
    </location>
</feature>
<feature type="transmembrane region" description="Helical" evidence="5">
    <location>
        <begin position="376"/>
        <end position="395"/>
    </location>
</feature>
<comment type="subcellular location">
    <subcellularLocation>
        <location evidence="1">Membrane</location>
        <topology evidence="1">Multi-pass membrane protein</topology>
    </subcellularLocation>
</comment>
<reference evidence="6" key="1">
    <citation type="submission" date="2023-07" db="EMBL/GenBank/DDBJ databases">
        <authorList>
            <consortium name="AG Swart"/>
            <person name="Singh M."/>
            <person name="Singh A."/>
            <person name="Seah K."/>
            <person name="Emmerich C."/>
        </authorList>
    </citation>
    <scope>NUCLEOTIDE SEQUENCE</scope>
    <source>
        <strain evidence="6">DP1</strain>
    </source>
</reference>
<evidence type="ECO:0000256" key="4">
    <source>
        <dbReference type="ARBA" id="ARBA00023136"/>
    </source>
</evidence>
<evidence type="ECO:0000313" key="7">
    <source>
        <dbReference type="Proteomes" id="UP001295684"/>
    </source>
</evidence>
<organism evidence="6 7">
    <name type="scientific">Euplotes crassus</name>
    <dbReference type="NCBI Taxonomy" id="5936"/>
    <lineage>
        <taxon>Eukaryota</taxon>
        <taxon>Sar</taxon>
        <taxon>Alveolata</taxon>
        <taxon>Ciliophora</taxon>
        <taxon>Intramacronucleata</taxon>
        <taxon>Spirotrichea</taxon>
        <taxon>Hypotrichia</taxon>
        <taxon>Euplotida</taxon>
        <taxon>Euplotidae</taxon>
        <taxon>Moneuplotes</taxon>
    </lineage>
</organism>
<sequence>MCEDFEDKLFNMIRTNESKNDSGIQEKLTIDECLQKAGGFGRLRWAMLVYAILAKQGTSYFIFALAFLELMPAFECRNSINDPFVPCGDLSSLRSSSKICKDHSLIDRDLWRIDYTDSKSFHNWMTELELFCYSDFMIGLLGSVVFVGFALSGILLKQADNFGRKWTALSGILASCAIAFVLFFARNLYVIYVFLFLAGLFIYRNVAVYILVLEMVPEKYRIYASSCILSAEAMLTVPPITIFFLSGGKNMYHILAVGVGLSVISSISAFFVPESPKFLYGKKRFSALRSNLAYIARFNGTSMENYIIEGEVDFESSDLSLEKPVFQKSSSVEYNQDILDEQSLDKVKKSEEVQFFNIGQQKEFSVMEELKNRRTLINLICVIAIFCSVTFNYYLIGFFLKYVGGNIFVNGLATAVSDICGNYAGAFVQKLIGSKKTILLCLIIGLIAAIPLLFTTNPILIAVCVFGGRFSIQGGITIAYFLNPETFPPLFVPFSFSVTNLICRVINIFAPQIAEIKPRQTPIIILMCMTGLAVIFALILKPGIKR</sequence>
<feature type="transmembrane region" description="Helical" evidence="5">
    <location>
        <begin position="522"/>
        <end position="540"/>
    </location>
</feature>
<dbReference type="Pfam" id="PF07690">
    <property type="entry name" value="MFS_1"/>
    <property type="match status" value="1"/>
</dbReference>
<evidence type="ECO:0000256" key="1">
    <source>
        <dbReference type="ARBA" id="ARBA00004141"/>
    </source>
</evidence>
<dbReference type="SUPFAM" id="SSF103473">
    <property type="entry name" value="MFS general substrate transporter"/>
    <property type="match status" value="1"/>
</dbReference>
<dbReference type="GO" id="GO:0022857">
    <property type="term" value="F:transmembrane transporter activity"/>
    <property type="evidence" value="ECO:0007669"/>
    <property type="project" value="InterPro"/>
</dbReference>
<evidence type="ECO:0000256" key="5">
    <source>
        <dbReference type="SAM" id="Phobius"/>
    </source>
</evidence>
<feature type="transmembrane region" description="Helical" evidence="5">
    <location>
        <begin position="45"/>
        <end position="68"/>
    </location>
</feature>
<keyword evidence="4 5" id="KW-0472">Membrane</keyword>
<name>A0AAD1U8D6_EUPCR</name>
<protein>
    <submittedName>
        <fullName evidence="6">Uncharacterized protein</fullName>
    </submittedName>
</protein>
<dbReference type="PANTHER" id="PTHR24064">
    <property type="entry name" value="SOLUTE CARRIER FAMILY 22 MEMBER"/>
    <property type="match status" value="1"/>
</dbReference>
<dbReference type="Gene3D" id="1.20.1250.20">
    <property type="entry name" value="MFS general substrate transporter like domains"/>
    <property type="match status" value="1"/>
</dbReference>
<keyword evidence="7" id="KW-1185">Reference proteome</keyword>
<feature type="transmembrane region" description="Helical" evidence="5">
    <location>
        <begin position="251"/>
        <end position="272"/>
    </location>
</feature>
<feature type="transmembrane region" description="Helical" evidence="5">
    <location>
        <begin position="490"/>
        <end position="510"/>
    </location>
</feature>
<gene>
    <name evidence="6" type="ORF">ECRASSUSDP1_LOCUS5183</name>
</gene>
<evidence type="ECO:0000313" key="6">
    <source>
        <dbReference type="EMBL" id="CAI2363843.1"/>
    </source>
</evidence>
<keyword evidence="2 5" id="KW-0812">Transmembrane</keyword>
<evidence type="ECO:0000256" key="3">
    <source>
        <dbReference type="ARBA" id="ARBA00022989"/>
    </source>
</evidence>
<feature type="transmembrane region" description="Helical" evidence="5">
    <location>
        <begin position="407"/>
        <end position="425"/>
    </location>
</feature>